<evidence type="ECO:0000313" key="5">
    <source>
        <dbReference type="EMBL" id="GGF98158.1"/>
    </source>
</evidence>
<organism evidence="5 6">
    <name type="scientific">Cysteiniphilum litorale</name>
    <dbReference type="NCBI Taxonomy" id="2056700"/>
    <lineage>
        <taxon>Bacteria</taxon>
        <taxon>Pseudomonadati</taxon>
        <taxon>Pseudomonadota</taxon>
        <taxon>Gammaproteobacteria</taxon>
        <taxon>Thiotrichales</taxon>
        <taxon>Fastidiosibacteraceae</taxon>
        <taxon>Cysteiniphilum</taxon>
    </lineage>
</organism>
<dbReference type="GO" id="GO:0005524">
    <property type="term" value="F:ATP binding"/>
    <property type="evidence" value="ECO:0007669"/>
    <property type="project" value="UniProtKB-KW"/>
</dbReference>
<keyword evidence="6" id="KW-1185">Reference proteome</keyword>
<feature type="domain" description="Aminoacyl-transfer RNA synthetases class-II family profile" evidence="4">
    <location>
        <begin position="18"/>
        <end position="295"/>
    </location>
</feature>
<dbReference type="InterPro" id="IPR004364">
    <property type="entry name" value="Aa-tRNA-synt_II"/>
</dbReference>
<comment type="caution">
    <text evidence="5">The sequence shown here is derived from an EMBL/GenBank/DDBJ whole genome shotgun (WGS) entry which is preliminary data.</text>
</comment>
<dbReference type="PROSITE" id="PS50862">
    <property type="entry name" value="AA_TRNA_LIGASE_II"/>
    <property type="match status" value="1"/>
</dbReference>
<keyword evidence="2" id="KW-0547">Nucleotide-binding</keyword>
<dbReference type="PRINTS" id="PR00982">
    <property type="entry name" value="TRNASYNTHLYS"/>
</dbReference>
<dbReference type="GO" id="GO:0003746">
    <property type="term" value="F:translation elongation factor activity"/>
    <property type="evidence" value="ECO:0007669"/>
    <property type="project" value="UniProtKB-KW"/>
</dbReference>
<dbReference type="InterPro" id="IPR045864">
    <property type="entry name" value="aa-tRNA-synth_II/BPL/LPL"/>
</dbReference>
<dbReference type="InterPro" id="IPR004525">
    <property type="entry name" value="EpmA"/>
</dbReference>
<dbReference type="InterPro" id="IPR018149">
    <property type="entry name" value="Lys-tRNA-synth_II_C"/>
</dbReference>
<dbReference type="InterPro" id="IPR006195">
    <property type="entry name" value="aa-tRNA-synth_II"/>
</dbReference>
<keyword evidence="5" id="KW-0648">Protein biosynthesis</keyword>
<gene>
    <name evidence="5" type="primary">poxA</name>
    <name evidence="5" type="ORF">GCM10010995_14220</name>
</gene>
<dbReference type="GO" id="GO:0000049">
    <property type="term" value="F:tRNA binding"/>
    <property type="evidence" value="ECO:0007669"/>
    <property type="project" value="TreeGrafter"/>
</dbReference>
<dbReference type="PANTHER" id="PTHR42918">
    <property type="entry name" value="LYSYL-TRNA SYNTHETASE"/>
    <property type="match status" value="1"/>
</dbReference>
<dbReference type="Proteomes" id="UP000636949">
    <property type="component" value="Unassembled WGS sequence"/>
</dbReference>
<reference evidence="5" key="2">
    <citation type="submission" date="2020-09" db="EMBL/GenBank/DDBJ databases">
        <authorList>
            <person name="Sun Q."/>
            <person name="Zhou Y."/>
        </authorList>
    </citation>
    <scope>NUCLEOTIDE SEQUENCE</scope>
    <source>
        <strain evidence="5">CGMCC 1.15758</strain>
    </source>
</reference>
<evidence type="ECO:0000259" key="4">
    <source>
        <dbReference type="PROSITE" id="PS50862"/>
    </source>
</evidence>
<dbReference type="SUPFAM" id="SSF55681">
    <property type="entry name" value="Class II aaRS and biotin synthetases"/>
    <property type="match status" value="1"/>
</dbReference>
<keyword evidence="3" id="KW-0067">ATP-binding</keyword>
<name>A0A8J3E8U2_9GAMM</name>
<reference evidence="5" key="1">
    <citation type="journal article" date="2014" name="Int. J. Syst. Evol. Microbiol.">
        <title>Complete genome sequence of Corynebacterium casei LMG S-19264T (=DSM 44701T), isolated from a smear-ripened cheese.</title>
        <authorList>
            <consortium name="US DOE Joint Genome Institute (JGI-PGF)"/>
            <person name="Walter F."/>
            <person name="Albersmeier A."/>
            <person name="Kalinowski J."/>
            <person name="Ruckert C."/>
        </authorList>
    </citation>
    <scope>NUCLEOTIDE SEQUENCE</scope>
    <source>
        <strain evidence="5">CGMCC 1.15758</strain>
    </source>
</reference>
<dbReference type="GO" id="GO:0004824">
    <property type="term" value="F:lysine-tRNA ligase activity"/>
    <property type="evidence" value="ECO:0007669"/>
    <property type="project" value="InterPro"/>
</dbReference>
<dbReference type="EMBL" id="BMJS01000014">
    <property type="protein sequence ID" value="GGF98158.1"/>
    <property type="molecule type" value="Genomic_DNA"/>
</dbReference>
<dbReference type="Pfam" id="PF00152">
    <property type="entry name" value="tRNA-synt_2"/>
    <property type="match status" value="1"/>
</dbReference>
<dbReference type="NCBIfam" id="TIGR00462">
    <property type="entry name" value="genX"/>
    <property type="match status" value="1"/>
</dbReference>
<dbReference type="OrthoDB" id="9802326at2"/>
<dbReference type="NCBIfam" id="NF006828">
    <property type="entry name" value="PRK09350.1"/>
    <property type="match status" value="1"/>
</dbReference>
<dbReference type="PANTHER" id="PTHR42918:SF6">
    <property type="entry name" value="ELONGATION FACTOR P--(R)-BETA-LYSINE LIGASE"/>
    <property type="match status" value="1"/>
</dbReference>
<evidence type="ECO:0000256" key="2">
    <source>
        <dbReference type="ARBA" id="ARBA00022741"/>
    </source>
</evidence>
<dbReference type="GO" id="GO:0005829">
    <property type="term" value="C:cytosol"/>
    <property type="evidence" value="ECO:0007669"/>
    <property type="project" value="TreeGrafter"/>
</dbReference>
<dbReference type="GO" id="GO:0006430">
    <property type="term" value="P:lysyl-tRNA aminoacylation"/>
    <property type="evidence" value="ECO:0007669"/>
    <property type="project" value="InterPro"/>
</dbReference>
<keyword evidence="1 5" id="KW-0436">Ligase</keyword>
<evidence type="ECO:0000256" key="3">
    <source>
        <dbReference type="ARBA" id="ARBA00022840"/>
    </source>
</evidence>
<sequence length="307" mass="34793">MLPSNSALIQRAEYITKIRKFFAKRDVLEVDTPLSYPYPVSDPYIDAFAIDTQSGIRFLQTSPEYAMKRLLAQGSGSIYQICKAFRDDPKAQYHNHEFTMLEWYRVGLDDMALREEIAQMLLILKPQASIEYFSYKALFEQLIGINPHTADLSSLQKALSRHVGNIQGLASPNIIECLDVLFTHVIEPKLKAHQFVFVYDYPQVQAALARVMPDSSGQMVAKRFELFYQGVELANGYYELTSAIEQAKRFQHDLHLRQSLGKAAVPIDQGLLACLDHIPECSGVALGLDRLLMCLEGYADIQEVLYC</sequence>
<accession>A0A8J3E8U2</accession>
<dbReference type="AlphaFoldDB" id="A0A8J3E8U2"/>
<keyword evidence="5" id="KW-0251">Elongation factor</keyword>
<dbReference type="RefSeq" id="WP_117002604.1">
    <property type="nucleotide sequence ID" value="NZ_BMJS01000014.1"/>
</dbReference>
<evidence type="ECO:0000256" key="1">
    <source>
        <dbReference type="ARBA" id="ARBA00022598"/>
    </source>
</evidence>
<proteinExistence type="predicted"/>
<protein>
    <submittedName>
        <fullName evidence="5">Elongation factor P--(R)-beta-lysine ligase</fullName>
    </submittedName>
</protein>
<evidence type="ECO:0000313" key="6">
    <source>
        <dbReference type="Proteomes" id="UP000636949"/>
    </source>
</evidence>
<dbReference type="Gene3D" id="3.30.930.10">
    <property type="entry name" value="Bira Bifunctional Protein, Domain 2"/>
    <property type="match status" value="1"/>
</dbReference>